<evidence type="ECO:0000256" key="3">
    <source>
        <dbReference type="ARBA" id="ARBA00023015"/>
    </source>
</evidence>
<dbReference type="InterPro" id="IPR001789">
    <property type="entry name" value="Sig_transdc_resp-reg_receiver"/>
</dbReference>
<evidence type="ECO:0000313" key="11">
    <source>
        <dbReference type="Proteomes" id="UP000007844"/>
    </source>
</evidence>
<evidence type="ECO:0000256" key="7">
    <source>
        <dbReference type="PROSITE-ProRule" id="PRU00169"/>
    </source>
</evidence>
<dbReference type="SMART" id="SM00448">
    <property type="entry name" value="REC"/>
    <property type="match status" value="1"/>
</dbReference>
<evidence type="ECO:0000259" key="9">
    <source>
        <dbReference type="PROSITE" id="PS50110"/>
    </source>
</evidence>
<evidence type="ECO:0000313" key="10">
    <source>
        <dbReference type="EMBL" id="EGJ51480.1"/>
    </source>
</evidence>
<dbReference type="AlphaFoldDB" id="F3Z3E0"/>
<dbReference type="HOGENOM" id="CLU_000445_0_6_7"/>
<dbReference type="FunFam" id="1.10.8.60:FF:000014">
    <property type="entry name" value="DNA-binding transcriptional regulator NtrC"/>
    <property type="match status" value="1"/>
</dbReference>
<proteinExistence type="predicted"/>
<accession>F3Z3E0</accession>
<dbReference type="InterPro" id="IPR027417">
    <property type="entry name" value="P-loop_NTPase"/>
</dbReference>
<dbReference type="InterPro" id="IPR003593">
    <property type="entry name" value="AAA+_ATPase"/>
</dbReference>
<dbReference type="Gene3D" id="3.40.50.300">
    <property type="entry name" value="P-loop containing nucleotide triphosphate hydrolases"/>
    <property type="match status" value="1"/>
</dbReference>
<evidence type="ECO:0000256" key="5">
    <source>
        <dbReference type="ARBA" id="ARBA00023159"/>
    </source>
</evidence>
<dbReference type="CDD" id="cd00009">
    <property type="entry name" value="AAA"/>
    <property type="match status" value="1"/>
</dbReference>
<reference evidence="10 11" key="1">
    <citation type="journal article" date="2011" name="J. Bacteriol.">
        <title>Genome sequence of the mercury-methylating and pleomorphic Desulfovibrio africanus Strain Walvis Bay.</title>
        <authorList>
            <person name="Brown S.D."/>
            <person name="Wall J.D."/>
            <person name="Kucken A.M."/>
            <person name="Gilmour C.C."/>
            <person name="Podar M."/>
            <person name="Brandt C.C."/>
            <person name="Teshima H."/>
            <person name="Detter J.C."/>
            <person name="Han C.S."/>
            <person name="Land M.L."/>
            <person name="Lucas S."/>
            <person name="Han J."/>
            <person name="Pennacchio L."/>
            <person name="Nolan M."/>
            <person name="Pitluck S."/>
            <person name="Woyke T."/>
            <person name="Goodwin L."/>
            <person name="Palumbo A.V."/>
            <person name="Elias D.A."/>
        </authorList>
    </citation>
    <scope>NUCLEOTIDE SEQUENCE [LARGE SCALE GENOMIC DNA]</scope>
    <source>
        <strain evidence="10 11">Walvis Bay</strain>
    </source>
</reference>
<dbReference type="SMART" id="SM00382">
    <property type="entry name" value="AAA"/>
    <property type="match status" value="1"/>
</dbReference>
<sequence length="444" mass="49356">MGKRSALIVDDDANLSTTFTFLLDERGYTTLTANQGRLGIEAYDSNLPDVVFLDLKLPDMSGLEVLEELGKRSHKASIVMITGHASVDTAVSAIRKGAFDYLVKPFSSAQVEHVLDMIERFRSLETEVKSLRSELNGIVHQGAFLTRNAQVKKVLQIARQVAETKASILITGESGTGKGLLARLVHDWSPRSEQPFVTVDCTALQESLLESDLFGHVKGAFTGAVRDKPGKVESADEGTLFLDEVGELSPSLQAKLLRFLQSREFERVGDTKVRTVDARVIAATNRNLEEMVHEGLFRQDLYFRLNVVELSMPPLRQRLDDIPVLADHFLDHFRNMHGRDVRGFAPSVISQLTRYPWPGNVRELANVIERAVAMASGPQLTPEDFPEGVRRPKPIAGIPPTLEELEREHISSVLVQTATMDEAARILGIDPATLWRKRRKYGLG</sequence>
<dbReference type="InterPro" id="IPR058031">
    <property type="entry name" value="AAA_lid_NorR"/>
</dbReference>
<dbReference type="RefSeq" id="WP_014261114.1">
    <property type="nucleotide sequence ID" value="NC_016629.1"/>
</dbReference>
<dbReference type="SUPFAM" id="SSF46689">
    <property type="entry name" value="Homeodomain-like"/>
    <property type="match status" value="1"/>
</dbReference>
<feature type="domain" description="Response regulatory" evidence="9">
    <location>
        <begin position="5"/>
        <end position="119"/>
    </location>
</feature>
<keyword evidence="1" id="KW-0547">Nucleotide-binding</keyword>
<dbReference type="PANTHER" id="PTHR32071">
    <property type="entry name" value="TRANSCRIPTIONAL REGULATORY PROTEIN"/>
    <property type="match status" value="1"/>
</dbReference>
<dbReference type="PROSITE" id="PS00675">
    <property type="entry name" value="SIGMA54_INTERACT_1"/>
    <property type="match status" value="1"/>
</dbReference>
<dbReference type="GO" id="GO:0006355">
    <property type="term" value="P:regulation of DNA-templated transcription"/>
    <property type="evidence" value="ECO:0007669"/>
    <property type="project" value="InterPro"/>
</dbReference>
<evidence type="ECO:0000256" key="2">
    <source>
        <dbReference type="ARBA" id="ARBA00022840"/>
    </source>
</evidence>
<keyword evidence="7" id="KW-0597">Phosphoprotein</keyword>
<dbReference type="PROSITE" id="PS50110">
    <property type="entry name" value="RESPONSE_REGULATORY"/>
    <property type="match status" value="1"/>
</dbReference>
<name>F3Z3E0_DESAF</name>
<dbReference type="PROSITE" id="PS00688">
    <property type="entry name" value="SIGMA54_INTERACT_3"/>
    <property type="match status" value="1"/>
</dbReference>
<evidence type="ECO:0000256" key="6">
    <source>
        <dbReference type="ARBA" id="ARBA00023163"/>
    </source>
</evidence>
<keyword evidence="6" id="KW-0804">Transcription</keyword>
<dbReference type="InterPro" id="IPR002197">
    <property type="entry name" value="HTH_Fis"/>
</dbReference>
<dbReference type="Proteomes" id="UP000007844">
    <property type="component" value="Chromosome"/>
</dbReference>
<evidence type="ECO:0000256" key="4">
    <source>
        <dbReference type="ARBA" id="ARBA00023125"/>
    </source>
</evidence>
<dbReference type="InterPro" id="IPR025943">
    <property type="entry name" value="Sigma_54_int_dom_ATP-bd_2"/>
</dbReference>
<dbReference type="GO" id="GO:0005524">
    <property type="term" value="F:ATP binding"/>
    <property type="evidence" value="ECO:0007669"/>
    <property type="project" value="UniProtKB-KW"/>
</dbReference>
<dbReference type="Gene3D" id="3.40.50.2300">
    <property type="match status" value="1"/>
</dbReference>
<dbReference type="InterPro" id="IPR025662">
    <property type="entry name" value="Sigma_54_int_dom_ATP-bd_1"/>
</dbReference>
<dbReference type="Pfam" id="PF00072">
    <property type="entry name" value="Response_reg"/>
    <property type="match status" value="1"/>
</dbReference>
<dbReference type="PROSITE" id="PS50045">
    <property type="entry name" value="SIGMA54_INTERACT_4"/>
    <property type="match status" value="1"/>
</dbReference>
<dbReference type="InterPro" id="IPR011006">
    <property type="entry name" value="CheY-like_superfamily"/>
</dbReference>
<dbReference type="InterPro" id="IPR002078">
    <property type="entry name" value="Sigma_54_int"/>
</dbReference>
<dbReference type="InterPro" id="IPR009057">
    <property type="entry name" value="Homeodomain-like_sf"/>
</dbReference>
<feature type="domain" description="Sigma-54 factor interaction" evidence="8">
    <location>
        <begin position="144"/>
        <end position="373"/>
    </location>
</feature>
<evidence type="ECO:0000259" key="8">
    <source>
        <dbReference type="PROSITE" id="PS50045"/>
    </source>
</evidence>
<dbReference type="EMBL" id="CP003221">
    <property type="protein sequence ID" value="EGJ51480.1"/>
    <property type="molecule type" value="Genomic_DNA"/>
</dbReference>
<dbReference type="GO" id="GO:0043565">
    <property type="term" value="F:sequence-specific DNA binding"/>
    <property type="evidence" value="ECO:0007669"/>
    <property type="project" value="InterPro"/>
</dbReference>
<dbReference type="KEGG" id="daf:Desaf_3186"/>
<organism evidence="10 11">
    <name type="scientific">Desulfocurvibacter africanus subsp. africanus str. Walvis Bay</name>
    <dbReference type="NCBI Taxonomy" id="690850"/>
    <lineage>
        <taxon>Bacteria</taxon>
        <taxon>Pseudomonadati</taxon>
        <taxon>Thermodesulfobacteriota</taxon>
        <taxon>Desulfovibrionia</taxon>
        <taxon>Desulfovibrionales</taxon>
        <taxon>Desulfovibrionaceae</taxon>
        <taxon>Desulfocurvibacter</taxon>
    </lineage>
</organism>
<dbReference type="PROSITE" id="PS00676">
    <property type="entry name" value="SIGMA54_INTERACT_2"/>
    <property type="match status" value="1"/>
</dbReference>
<dbReference type="Gene3D" id="1.10.8.60">
    <property type="match status" value="1"/>
</dbReference>
<keyword evidence="3" id="KW-0805">Transcription regulation</keyword>
<dbReference type="FunFam" id="3.40.50.300:FF:000006">
    <property type="entry name" value="DNA-binding transcriptional regulator NtrC"/>
    <property type="match status" value="1"/>
</dbReference>
<dbReference type="Pfam" id="PF02954">
    <property type="entry name" value="HTH_8"/>
    <property type="match status" value="1"/>
</dbReference>
<keyword evidence="2" id="KW-0067">ATP-binding</keyword>
<dbReference type="eggNOG" id="COG2204">
    <property type="taxonomic scope" value="Bacteria"/>
</dbReference>
<evidence type="ECO:0000256" key="1">
    <source>
        <dbReference type="ARBA" id="ARBA00022741"/>
    </source>
</evidence>
<keyword evidence="11" id="KW-1185">Reference proteome</keyword>
<dbReference type="Pfam" id="PF25601">
    <property type="entry name" value="AAA_lid_14"/>
    <property type="match status" value="1"/>
</dbReference>
<dbReference type="Pfam" id="PF00158">
    <property type="entry name" value="Sigma54_activat"/>
    <property type="match status" value="1"/>
</dbReference>
<dbReference type="STRING" id="690850.Desaf_3186"/>
<dbReference type="SUPFAM" id="SSF52540">
    <property type="entry name" value="P-loop containing nucleoside triphosphate hydrolases"/>
    <property type="match status" value="1"/>
</dbReference>
<dbReference type="InterPro" id="IPR025944">
    <property type="entry name" value="Sigma_54_int_dom_CS"/>
</dbReference>
<dbReference type="Gene3D" id="1.10.10.60">
    <property type="entry name" value="Homeodomain-like"/>
    <property type="match status" value="1"/>
</dbReference>
<keyword evidence="5" id="KW-0010">Activator</keyword>
<gene>
    <name evidence="10" type="ORF">Desaf_3186</name>
</gene>
<dbReference type="GO" id="GO:0000160">
    <property type="term" value="P:phosphorelay signal transduction system"/>
    <property type="evidence" value="ECO:0007669"/>
    <property type="project" value="InterPro"/>
</dbReference>
<feature type="modified residue" description="4-aspartylphosphate" evidence="7">
    <location>
        <position position="54"/>
    </location>
</feature>
<protein>
    <submittedName>
        <fullName evidence="10">Two component, sigma54 specific, transcriptional regulator, Fis family</fullName>
    </submittedName>
</protein>
<keyword evidence="4" id="KW-0238">DNA-binding</keyword>
<dbReference type="SUPFAM" id="SSF52172">
    <property type="entry name" value="CheY-like"/>
    <property type="match status" value="1"/>
</dbReference>